<evidence type="ECO:0000256" key="19">
    <source>
        <dbReference type="HAMAP-Rule" id="MF_00037"/>
    </source>
</evidence>
<evidence type="ECO:0000256" key="13">
    <source>
        <dbReference type="ARBA" id="ARBA00022984"/>
    </source>
</evidence>
<keyword evidence="7 19" id="KW-0963">Cytoplasm</keyword>
<keyword evidence="12 19" id="KW-0133">Cell shape</keyword>
<evidence type="ECO:0000256" key="8">
    <source>
        <dbReference type="ARBA" id="ARBA00022618"/>
    </source>
</evidence>
<name>A0A1Y4DED4_9BACT</name>
<keyword evidence="9 19" id="KW-0285">Flavoprotein</keyword>
<comment type="caution">
    <text evidence="21">The sequence shown here is derived from an EMBL/GenBank/DDBJ whole genome shotgun (WGS) entry which is preliminary data.</text>
</comment>
<evidence type="ECO:0000256" key="17">
    <source>
        <dbReference type="ARBA" id="ARBA00031026"/>
    </source>
</evidence>
<gene>
    <name evidence="19" type="primary">murB</name>
    <name evidence="21" type="ORF">B5F75_01300</name>
</gene>
<keyword evidence="16 19" id="KW-0961">Cell wall biogenesis/degradation</keyword>
<dbReference type="InterPro" id="IPR036635">
    <property type="entry name" value="MurB_C_sf"/>
</dbReference>
<evidence type="ECO:0000256" key="7">
    <source>
        <dbReference type="ARBA" id="ARBA00022490"/>
    </source>
</evidence>
<reference evidence="22" key="1">
    <citation type="submission" date="2017-04" db="EMBL/GenBank/DDBJ databases">
        <title>Function of individual gut microbiota members based on whole genome sequencing of pure cultures obtained from chicken caecum.</title>
        <authorList>
            <person name="Medvecky M."/>
            <person name="Cejkova D."/>
            <person name="Polansky O."/>
            <person name="Karasova D."/>
            <person name="Kubasova T."/>
            <person name="Cizek A."/>
            <person name="Rychlik I."/>
        </authorList>
    </citation>
    <scope>NUCLEOTIDE SEQUENCE [LARGE SCALE GENOMIC DNA]</scope>
    <source>
        <strain evidence="22">An273</strain>
    </source>
</reference>
<evidence type="ECO:0000256" key="11">
    <source>
        <dbReference type="ARBA" id="ARBA00022857"/>
    </source>
</evidence>
<dbReference type="Pfam" id="PF01565">
    <property type="entry name" value="FAD_binding_4"/>
    <property type="match status" value="1"/>
</dbReference>
<evidence type="ECO:0000256" key="1">
    <source>
        <dbReference type="ARBA" id="ARBA00001974"/>
    </source>
</evidence>
<dbReference type="Proteomes" id="UP000196368">
    <property type="component" value="Unassembled WGS sequence"/>
</dbReference>
<evidence type="ECO:0000256" key="4">
    <source>
        <dbReference type="ARBA" id="ARBA00004752"/>
    </source>
</evidence>
<organism evidence="21 22">
    <name type="scientific">Candidatus Avelusimicrobium gallicola</name>
    <dbReference type="NCBI Taxonomy" id="2562704"/>
    <lineage>
        <taxon>Bacteria</taxon>
        <taxon>Pseudomonadati</taxon>
        <taxon>Elusimicrobiota</taxon>
        <taxon>Elusimicrobia</taxon>
        <taxon>Elusimicrobiales</taxon>
        <taxon>Elusimicrobiaceae</taxon>
        <taxon>Candidatus Avelusimicrobium</taxon>
    </lineage>
</organism>
<dbReference type="InterPro" id="IPR016167">
    <property type="entry name" value="FAD-bd_PCMH_sub1"/>
</dbReference>
<comment type="subcellular location">
    <subcellularLocation>
        <location evidence="3 19">Cytoplasm</location>
    </subcellularLocation>
</comment>
<accession>A0A1Y4DED4</accession>
<evidence type="ECO:0000256" key="9">
    <source>
        <dbReference type="ARBA" id="ARBA00022630"/>
    </source>
</evidence>
<dbReference type="Gene3D" id="3.90.78.10">
    <property type="entry name" value="UDP-N-acetylenolpyruvoylglucosamine reductase, C-terminal domain"/>
    <property type="match status" value="1"/>
</dbReference>
<dbReference type="GO" id="GO:0008360">
    <property type="term" value="P:regulation of cell shape"/>
    <property type="evidence" value="ECO:0007669"/>
    <property type="project" value="UniProtKB-KW"/>
</dbReference>
<keyword evidence="11 19" id="KW-0521">NADP</keyword>
<keyword evidence="15 19" id="KW-0131">Cell cycle</keyword>
<dbReference type="InterPro" id="IPR016166">
    <property type="entry name" value="FAD-bd_PCMH"/>
</dbReference>
<protein>
    <recommendedName>
        <fullName evidence="6 19">UDP-N-acetylenolpyruvoylglucosamine reductase</fullName>
        <ecNumber evidence="5 19">1.3.1.98</ecNumber>
    </recommendedName>
    <alternativeName>
        <fullName evidence="17 19">UDP-N-acetylmuramate dehydrogenase</fullName>
    </alternativeName>
</protein>
<dbReference type="UniPathway" id="UPA00219"/>
<sequence length="299" mass="33177">MDYKQELKTFFKDNCLLDEPMARHTTYRTGGKAEVYVYPKTREEWSFVLKLAETENIPLRIIGFGSNILVSGKGIGGIVCSTKRMNQVTLDGEHIKAEAGAALDKVCEMACEAGLAGMEKLSGIPGSVGGAVYMNAGAFGQETFDCLEYFDIIDREGRPATLLKEEVKHAYRKVEGVQDCIILSAGFKLQKGEFTQLIESRNTVLHKRMEKQPLEFPSAGSVFKRPANDYASRLIDDTGLRGLSVGGAKVSEKHAGFIVNFNRATPQDIKTLMDVVREKVKEKHGVELELEQILWGDFD</sequence>
<dbReference type="PANTHER" id="PTHR21071:SF4">
    <property type="entry name" value="UDP-N-ACETYLENOLPYRUVOYLGLUCOSAMINE REDUCTASE"/>
    <property type="match status" value="1"/>
</dbReference>
<evidence type="ECO:0000256" key="15">
    <source>
        <dbReference type="ARBA" id="ARBA00023306"/>
    </source>
</evidence>
<dbReference type="RefSeq" id="WP_087286751.1">
    <property type="nucleotide sequence ID" value="NZ_NFJD01000001.1"/>
</dbReference>
<dbReference type="OrthoDB" id="9804753at2"/>
<keyword evidence="22" id="KW-1185">Reference proteome</keyword>
<dbReference type="GO" id="GO:0008762">
    <property type="term" value="F:UDP-N-acetylmuramate dehydrogenase activity"/>
    <property type="evidence" value="ECO:0007669"/>
    <property type="project" value="UniProtKB-UniRule"/>
</dbReference>
<dbReference type="NCBIfam" id="NF010480">
    <property type="entry name" value="PRK13905.1"/>
    <property type="match status" value="1"/>
</dbReference>
<evidence type="ECO:0000256" key="5">
    <source>
        <dbReference type="ARBA" id="ARBA00012518"/>
    </source>
</evidence>
<keyword evidence="14 19" id="KW-0560">Oxidoreductase</keyword>
<comment type="catalytic activity">
    <reaction evidence="18 19">
        <text>UDP-N-acetyl-alpha-D-muramate + NADP(+) = UDP-N-acetyl-3-O-(1-carboxyvinyl)-alpha-D-glucosamine + NADPH + H(+)</text>
        <dbReference type="Rhea" id="RHEA:12248"/>
        <dbReference type="ChEBI" id="CHEBI:15378"/>
        <dbReference type="ChEBI" id="CHEBI:57783"/>
        <dbReference type="ChEBI" id="CHEBI:58349"/>
        <dbReference type="ChEBI" id="CHEBI:68483"/>
        <dbReference type="ChEBI" id="CHEBI:70757"/>
        <dbReference type="EC" id="1.3.1.98"/>
    </reaction>
</comment>
<dbReference type="Gene3D" id="3.30.43.10">
    <property type="entry name" value="Uridine Diphospho-n-acetylenolpyruvylglucosamine Reductase, domain 2"/>
    <property type="match status" value="1"/>
</dbReference>
<comment type="pathway">
    <text evidence="4 19">Cell wall biogenesis; peptidoglycan biosynthesis.</text>
</comment>
<dbReference type="HAMAP" id="MF_00037">
    <property type="entry name" value="MurB"/>
    <property type="match status" value="1"/>
</dbReference>
<dbReference type="EC" id="1.3.1.98" evidence="5 19"/>
<feature type="domain" description="FAD-binding PCMH-type" evidence="20">
    <location>
        <begin position="28"/>
        <end position="192"/>
    </location>
</feature>
<comment type="cofactor">
    <cofactor evidence="1 19">
        <name>FAD</name>
        <dbReference type="ChEBI" id="CHEBI:57692"/>
    </cofactor>
</comment>
<evidence type="ECO:0000256" key="12">
    <source>
        <dbReference type="ARBA" id="ARBA00022960"/>
    </source>
</evidence>
<evidence type="ECO:0000313" key="21">
    <source>
        <dbReference type="EMBL" id="OUO57437.1"/>
    </source>
</evidence>
<feature type="active site" description="Proton donor" evidence="19">
    <location>
        <position position="221"/>
    </location>
</feature>
<dbReference type="NCBIfam" id="TIGR00179">
    <property type="entry name" value="murB"/>
    <property type="match status" value="1"/>
</dbReference>
<evidence type="ECO:0000256" key="18">
    <source>
        <dbReference type="ARBA" id="ARBA00048914"/>
    </source>
</evidence>
<comment type="similarity">
    <text evidence="19">Belongs to the MurB family.</text>
</comment>
<dbReference type="SUPFAM" id="SSF56176">
    <property type="entry name" value="FAD-binding/transporter-associated domain-like"/>
    <property type="match status" value="1"/>
</dbReference>
<evidence type="ECO:0000259" key="20">
    <source>
        <dbReference type="PROSITE" id="PS51387"/>
    </source>
</evidence>
<dbReference type="GO" id="GO:0071555">
    <property type="term" value="P:cell wall organization"/>
    <property type="evidence" value="ECO:0007669"/>
    <property type="project" value="UniProtKB-KW"/>
</dbReference>
<dbReference type="AlphaFoldDB" id="A0A1Y4DED4"/>
<dbReference type="InterPro" id="IPR016169">
    <property type="entry name" value="FAD-bd_PCMH_sub2"/>
</dbReference>
<comment type="function">
    <text evidence="2 19">Cell wall formation.</text>
</comment>
<dbReference type="InterPro" id="IPR003170">
    <property type="entry name" value="MurB"/>
</dbReference>
<evidence type="ECO:0000256" key="14">
    <source>
        <dbReference type="ARBA" id="ARBA00023002"/>
    </source>
</evidence>
<evidence type="ECO:0000313" key="22">
    <source>
        <dbReference type="Proteomes" id="UP000196368"/>
    </source>
</evidence>
<dbReference type="GO" id="GO:0009252">
    <property type="term" value="P:peptidoglycan biosynthetic process"/>
    <property type="evidence" value="ECO:0007669"/>
    <property type="project" value="UniProtKB-UniRule"/>
</dbReference>
<dbReference type="PROSITE" id="PS51387">
    <property type="entry name" value="FAD_PCMH"/>
    <property type="match status" value="1"/>
</dbReference>
<evidence type="ECO:0000256" key="6">
    <source>
        <dbReference type="ARBA" id="ARBA00015188"/>
    </source>
</evidence>
<evidence type="ECO:0000256" key="16">
    <source>
        <dbReference type="ARBA" id="ARBA00023316"/>
    </source>
</evidence>
<feature type="active site" evidence="19">
    <location>
        <position position="291"/>
    </location>
</feature>
<keyword evidence="10 19" id="KW-0274">FAD</keyword>
<dbReference type="GO" id="GO:0071949">
    <property type="term" value="F:FAD binding"/>
    <property type="evidence" value="ECO:0007669"/>
    <property type="project" value="InterPro"/>
</dbReference>
<evidence type="ECO:0000256" key="3">
    <source>
        <dbReference type="ARBA" id="ARBA00004496"/>
    </source>
</evidence>
<proteinExistence type="inferred from homology"/>
<feature type="active site" evidence="19">
    <location>
        <position position="172"/>
    </location>
</feature>
<dbReference type="EMBL" id="NFJD01000001">
    <property type="protein sequence ID" value="OUO57437.1"/>
    <property type="molecule type" value="Genomic_DNA"/>
</dbReference>
<dbReference type="Pfam" id="PF02873">
    <property type="entry name" value="MurB_C"/>
    <property type="match status" value="1"/>
</dbReference>
<dbReference type="GO" id="GO:0005829">
    <property type="term" value="C:cytosol"/>
    <property type="evidence" value="ECO:0007669"/>
    <property type="project" value="TreeGrafter"/>
</dbReference>
<dbReference type="SUPFAM" id="SSF56194">
    <property type="entry name" value="Uridine diphospho-N-Acetylenolpyruvylglucosamine reductase, MurB, C-terminal domain"/>
    <property type="match status" value="1"/>
</dbReference>
<evidence type="ECO:0000256" key="10">
    <source>
        <dbReference type="ARBA" id="ARBA00022827"/>
    </source>
</evidence>
<dbReference type="PANTHER" id="PTHR21071">
    <property type="entry name" value="UDP-N-ACETYLENOLPYRUVOYLGLUCOSAMINE REDUCTASE"/>
    <property type="match status" value="1"/>
</dbReference>
<keyword evidence="8 19" id="KW-0132">Cell division</keyword>
<evidence type="ECO:0000256" key="2">
    <source>
        <dbReference type="ARBA" id="ARBA00003921"/>
    </source>
</evidence>
<dbReference type="Gene3D" id="3.30.465.10">
    <property type="match status" value="1"/>
</dbReference>
<dbReference type="InterPro" id="IPR011601">
    <property type="entry name" value="MurB_C"/>
</dbReference>
<dbReference type="GO" id="GO:0051301">
    <property type="term" value="P:cell division"/>
    <property type="evidence" value="ECO:0007669"/>
    <property type="project" value="UniProtKB-KW"/>
</dbReference>
<dbReference type="InterPro" id="IPR006094">
    <property type="entry name" value="Oxid_FAD_bind_N"/>
</dbReference>
<keyword evidence="13 19" id="KW-0573">Peptidoglycan synthesis</keyword>
<dbReference type="InterPro" id="IPR036318">
    <property type="entry name" value="FAD-bd_PCMH-like_sf"/>
</dbReference>